<proteinExistence type="predicted"/>
<gene>
    <name evidence="3" type="ORF">HRR80_005396</name>
</gene>
<keyword evidence="1" id="KW-0067">ATP-binding</keyword>
<feature type="domain" description="PIPK" evidence="2">
    <location>
        <begin position="1"/>
        <end position="338"/>
    </location>
</feature>
<comment type="caution">
    <text evidence="3">The sequence shown here is derived from an EMBL/GenBank/DDBJ whole genome shotgun (WGS) entry which is preliminary data.</text>
</comment>
<dbReference type="EMBL" id="JAJGCB010000010">
    <property type="protein sequence ID" value="KAJ8990620.1"/>
    <property type="molecule type" value="Genomic_DNA"/>
</dbReference>
<dbReference type="InterPro" id="IPR027484">
    <property type="entry name" value="PInositol-4-P-5-kinase_N"/>
</dbReference>
<dbReference type="Gene3D" id="3.30.800.10">
    <property type="entry name" value="Phosphatidylinositol Phosphate Kinase II Beta"/>
    <property type="match status" value="1"/>
</dbReference>
<dbReference type="InterPro" id="IPR027483">
    <property type="entry name" value="PInositol-4-P-4/5-kinase_C_sf"/>
</dbReference>
<protein>
    <recommendedName>
        <fullName evidence="2">PIPK domain-containing protein</fullName>
    </recommendedName>
</protein>
<evidence type="ECO:0000259" key="2">
    <source>
        <dbReference type="PROSITE" id="PS51455"/>
    </source>
</evidence>
<accession>A0AAN6ES38</accession>
<name>A0AAN6ES38_EXODE</name>
<dbReference type="PANTHER" id="PTHR23086:SF126">
    <property type="entry name" value="PIPK DOMAIN-CONTAINING PROTEIN"/>
    <property type="match status" value="1"/>
</dbReference>
<reference evidence="3" key="1">
    <citation type="submission" date="2023-01" db="EMBL/GenBank/DDBJ databases">
        <title>Exophiala dermititidis isolated from Cystic Fibrosis Patient.</title>
        <authorList>
            <person name="Kurbessoian T."/>
            <person name="Crocker A."/>
            <person name="Murante D."/>
            <person name="Hogan D.A."/>
            <person name="Stajich J.E."/>
        </authorList>
    </citation>
    <scope>NUCLEOTIDE SEQUENCE</scope>
    <source>
        <strain evidence="3">Ex8</strain>
    </source>
</reference>
<dbReference type="PANTHER" id="PTHR23086">
    <property type="entry name" value="PHOSPHATIDYLINOSITOL-4-PHOSPHATE 5-KINASE"/>
    <property type="match status" value="1"/>
</dbReference>
<evidence type="ECO:0000313" key="4">
    <source>
        <dbReference type="Proteomes" id="UP001161757"/>
    </source>
</evidence>
<evidence type="ECO:0000313" key="3">
    <source>
        <dbReference type="EMBL" id="KAJ8990620.1"/>
    </source>
</evidence>
<dbReference type="Pfam" id="PF01504">
    <property type="entry name" value="PIP5K"/>
    <property type="match status" value="1"/>
</dbReference>
<dbReference type="InterPro" id="IPR002498">
    <property type="entry name" value="PInositol-4-P-4/5-kinase_core"/>
</dbReference>
<organism evidence="3 4">
    <name type="scientific">Exophiala dermatitidis</name>
    <name type="common">Black yeast-like fungus</name>
    <name type="synonym">Wangiella dermatitidis</name>
    <dbReference type="NCBI Taxonomy" id="5970"/>
    <lineage>
        <taxon>Eukaryota</taxon>
        <taxon>Fungi</taxon>
        <taxon>Dikarya</taxon>
        <taxon>Ascomycota</taxon>
        <taxon>Pezizomycotina</taxon>
        <taxon>Eurotiomycetes</taxon>
        <taxon>Chaetothyriomycetidae</taxon>
        <taxon>Chaetothyriales</taxon>
        <taxon>Herpotrichiellaceae</taxon>
        <taxon>Exophiala</taxon>
    </lineage>
</organism>
<sequence length="357" mass="41162">MGSRDEYISRSIALAVLQGDRADSGFRFWHWLRKIFALYALVLTRFRPDLFQRLRNQTWKISEDDYKASFQGENPLIPKGDMGYSGSTFFTTRDNKYLIKSVPRRFEHTFFRDDLLEPYVAHMESHPQSLLVRITDFLGWKYHSLGGLLGLAPNYHLVMENLLHGQDEDSNWQTFDLKPMSYFFPERDIAGGKLASQATKSKLADEFNDKMRLSQSQADAFLEALQADTELLARHNAVDYSLMLVRIPRPSTIPASSDDPFRDPEPLDWRTGVPSQDGKWLYRALILDFFWAKHKVRAKLMTLLVDAWNLIDRKGPMSITTTAPEYRGRFLDMCREIVQVEGGGPESSTSRRSRSSS</sequence>
<dbReference type="SUPFAM" id="SSF56104">
    <property type="entry name" value="SAICAR synthase-like"/>
    <property type="match status" value="1"/>
</dbReference>
<dbReference type="GO" id="GO:0046854">
    <property type="term" value="P:phosphatidylinositol phosphate biosynthetic process"/>
    <property type="evidence" value="ECO:0007669"/>
    <property type="project" value="TreeGrafter"/>
</dbReference>
<keyword evidence="1" id="KW-0418">Kinase</keyword>
<keyword evidence="1" id="KW-0808">Transferase</keyword>
<dbReference type="Gene3D" id="3.30.810.10">
    <property type="entry name" value="2-Layer Sandwich"/>
    <property type="match status" value="1"/>
</dbReference>
<evidence type="ECO:0000256" key="1">
    <source>
        <dbReference type="PROSITE-ProRule" id="PRU00781"/>
    </source>
</evidence>
<dbReference type="SMART" id="SM00330">
    <property type="entry name" value="PIPKc"/>
    <property type="match status" value="1"/>
</dbReference>
<dbReference type="InterPro" id="IPR023610">
    <property type="entry name" value="PInositol-4/5-P-5/4-kinase"/>
</dbReference>
<dbReference type="AlphaFoldDB" id="A0AAN6ES38"/>
<keyword evidence="1" id="KW-0547">Nucleotide-binding</keyword>
<dbReference type="GO" id="GO:0016308">
    <property type="term" value="F:1-phosphatidylinositol-4-phosphate 5-kinase activity"/>
    <property type="evidence" value="ECO:0007669"/>
    <property type="project" value="TreeGrafter"/>
</dbReference>
<dbReference type="GO" id="GO:0005524">
    <property type="term" value="F:ATP binding"/>
    <property type="evidence" value="ECO:0007669"/>
    <property type="project" value="UniProtKB-UniRule"/>
</dbReference>
<dbReference type="GO" id="GO:0005886">
    <property type="term" value="C:plasma membrane"/>
    <property type="evidence" value="ECO:0007669"/>
    <property type="project" value="TreeGrafter"/>
</dbReference>
<dbReference type="Proteomes" id="UP001161757">
    <property type="component" value="Unassembled WGS sequence"/>
</dbReference>
<dbReference type="PROSITE" id="PS51455">
    <property type="entry name" value="PIPK"/>
    <property type="match status" value="1"/>
</dbReference>